<organism evidence="1 2">
    <name type="scientific">Pleurodeles waltl</name>
    <name type="common">Iberian ribbed newt</name>
    <dbReference type="NCBI Taxonomy" id="8319"/>
    <lineage>
        <taxon>Eukaryota</taxon>
        <taxon>Metazoa</taxon>
        <taxon>Chordata</taxon>
        <taxon>Craniata</taxon>
        <taxon>Vertebrata</taxon>
        <taxon>Euteleostomi</taxon>
        <taxon>Amphibia</taxon>
        <taxon>Batrachia</taxon>
        <taxon>Caudata</taxon>
        <taxon>Salamandroidea</taxon>
        <taxon>Salamandridae</taxon>
        <taxon>Pleurodelinae</taxon>
        <taxon>Pleurodeles</taxon>
    </lineage>
</organism>
<evidence type="ECO:0000313" key="2">
    <source>
        <dbReference type="Proteomes" id="UP001066276"/>
    </source>
</evidence>
<keyword evidence="2" id="KW-1185">Reference proteome</keyword>
<accession>A0AAV7SBE8</accession>
<dbReference type="AlphaFoldDB" id="A0AAV7SBE8"/>
<dbReference type="Proteomes" id="UP001066276">
    <property type="component" value="Chromosome 4_2"/>
</dbReference>
<sequence length="142" mass="15662">MPPQARRCVIACVTTRSGAREPEEEAHIVNSSHWRRVALVVRRVRTLTSRVALRGATRGDLGRGSTGRELLHEDHQNTKAVNAQRRGVLLTTSASKYQGLEDLRMKKLGDTDKIPVEDEIRVGEITQVISKGKKGKSAGPDD</sequence>
<comment type="caution">
    <text evidence="1">The sequence shown here is derived from an EMBL/GenBank/DDBJ whole genome shotgun (WGS) entry which is preliminary data.</text>
</comment>
<name>A0AAV7SBE8_PLEWA</name>
<dbReference type="EMBL" id="JANPWB010000008">
    <property type="protein sequence ID" value="KAJ1161784.1"/>
    <property type="molecule type" value="Genomic_DNA"/>
</dbReference>
<gene>
    <name evidence="1" type="ORF">NDU88_002265</name>
</gene>
<protein>
    <submittedName>
        <fullName evidence="1">Uncharacterized protein</fullName>
    </submittedName>
</protein>
<evidence type="ECO:0000313" key="1">
    <source>
        <dbReference type="EMBL" id="KAJ1161784.1"/>
    </source>
</evidence>
<reference evidence="1" key="1">
    <citation type="journal article" date="2022" name="bioRxiv">
        <title>Sequencing and chromosome-scale assembly of the giantPleurodeles waltlgenome.</title>
        <authorList>
            <person name="Brown T."/>
            <person name="Elewa A."/>
            <person name="Iarovenko S."/>
            <person name="Subramanian E."/>
            <person name="Araus A.J."/>
            <person name="Petzold A."/>
            <person name="Susuki M."/>
            <person name="Suzuki K.-i.T."/>
            <person name="Hayashi T."/>
            <person name="Toyoda A."/>
            <person name="Oliveira C."/>
            <person name="Osipova E."/>
            <person name="Leigh N.D."/>
            <person name="Simon A."/>
            <person name="Yun M.H."/>
        </authorList>
    </citation>
    <scope>NUCLEOTIDE SEQUENCE</scope>
    <source>
        <strain evidence="1">20211129_DDA</strain>
        <tissue evidence="1">Liver</tissue>
    </source>
</reference>
<proteinExistence type="predicted"/>